<evidence type="ECO:0000256" key="7">
    <source>
        <dbReference type="ARBA" id="ARBA00023242"/>
    </source>
</evidence>
<dbReference type="GO" id="GO:0032259">
    <property type="term" value="P:methylation"/>
    <property type="evidence" value="ECO:0007669"/>
    <property type="project" value="UniProtKB-KW"/>
</dbReference>
<feature type="region of interest" description="Disordered" evidence="8">
    <location>
        <begin position="367"/>
        <end position="414"/>
    </location>
</feature>
<evidence type="ECO:0000259" key="11">
    <source>
        <dbReference type="PROSITE" id="PS51215"/>
    </source>
</evidence>
<dbReference type="SMART" id="SM00570">
    <property type="entry name" value="AWS"/>
    <property type="match status" value="1"/>
</dbReference>
<evidence type="ECO:0000256" key="3">
    <source>
        <dbReference type="ARBA" id="ARBA00022454"/>
    </source>
</evidence>
<proteinExistence type="predicted"/>
<evidence type="ECO:0000256" key="1">
    <source>
        <dbReference type="ARBA" id="ARBA00004123"/>
    </source>
</evidence>
<dbReference type="Pfam" id="PF00856">
    <property type="entry name" value="SET"/>
    <property type="match status" value="1"/>
</dbReference>
<dbReference type="CDD" id="cd19172">
    <property type="entry name" value="SET_SETD2"/>
    <property type="match status" value="1"/>
</dbReference>
<dbReference type="PROSITE" id="PS50280">
    <property type="entry name" value="SET"/>
    <property type="match status" value="1"/>
</dbReference>
<dbReference type="GO" id="GO:0005694">
    <property type="term" value="C:chromosome"/>
    <property type="evidence" value="ECO:0007669"/>
    <property type="project" value="UniProtKB-SubCell"/>
</dbReference>
<dbReference type="GO" id="GO:0046975">
    <property type="term" value="F:histone H3K36 methyltransferase activity"/>
    <property type="evidence" value="ECO:0007669"/>
    <property type="project" value="InterPro"/>
</dbReference>
<evidence type="ECO:0000313" key="12">
    <source>
        <dbReference type="EMBL" id="EDW36882.1"/>
    </source>
</evidence>
<feature type="compositionally biased region" description="Basic residues" evidence="8">
    <location>
        <begin position="41"/>
        <end position="52"/>
    </location>
</feature>
<feature type="domain" description="AWS" evidence="11">
    <location>
        <begin position="114"/>
        <end position="169"/>
    </location>
</feature>
<feature type="domain" description="Post-SET" evidence="10">
    <location>
        <begin position="295"/>
        <end position="311"/>
    </location>
</feature>
<dbReference type="SUPFAM" id="SSF82199">
    <property type="entry name" value="SET domain"/>
    <property type="match status" value="1"/>
</dbReference>
<evidence type="ECO:0000256" key="4">
    <source>
        <dbReference type="ARBA" id="ARBA00022603"/>
    </source>
</evidence>
<keyword evidence="4" id="KW-0489">Methyltransferase</keyword>
<dbReference type="OMA" id="NICSITA"/>
<dbReference type="AlphaFoldDB" id="B4GJR6"/>
<evidence type="ECO:0000259" key="9">
    <source>
        <dbReference type="PROSITE" id="PS50280"/>
    </source>
</evidence>
<keyword evidence="6" id="KW-0949">S-adenosyl-L-methionine</keyword>
<protein>
    <submittedName>
        <fullName evidence="12">GL25818</fullName>
    </submittedName>
</protein>
<organism evidence="13">
    <name type="scientific">Drosophila persimilis</name>
    <name type="common">Fruit fly</name>
    <dbReference type="NCBI Taxonomy" id="7234"/>
    <lineage>
        <taxon>Eukaryota</taxon>
        <taxon>Metazoa</taxon>
        <taxon>Ecdysozoa</taxon>
        <taxon>Arthropoda</taxon>
        <taxon>Hexapoda</taxon>
        <taxon>Insecta</taxon>
        <taxon>Pterygota</taxon>
        <taxon>Neoptera</taxon>
        <taxon>Endopterygota</taxon>
        <taxon>Diptera</taxon>
        <taxon>Brachycera</taxon>
        <taxon>Muscomorpha</taxon>
        <taxon>Ephydroidea</taxon>
        <taxon>Drosophilidae</taxon>
        <taxon>Drosophila</taxon>
        <taxon>Sophophora</taxon>
    </lineage>
</organism>
<dbReference type="EMBL" id="CH479184">
    <property type="protein sequence ID" value="EDW36882.1"/>
    <property type="molecule type" value="Genomic_DNA"/>
</dbReference>
<evidence type="ECO:0000259" key="10">
    <source>
        <dbReference type="PROSITE" id="PS50868"/>
    </source>
</evidence>
<keyword evidence="5" id="KW-0808">Transferase</keyword>
<evidence type="ECO:0000256" key="6">
    <source>
        <dbReference type="ARBA" id="ARBA00022691"/>
    </source>
</evidence>
<dbReference type="PROSITE" id="PS50868">
    <property type="entry name" value="POST_SET"/>
    <property type="match status" value="1"/>
</dbReference>
<dbReference type="PROSITE" id="PS51215">
    <property type="entry name" value="AWS"/>
    <property type="match status" value="1"/>
</dbReference>
<dbReference type="PANTHER" id="PTHR46711:SF1">
    <property type="entry name" value="HISTONE-LYSINE N-METHYLTRANSFERASE SETD2"/>
    <property type="match status" value="1"/>
</dbReference>
<dbReference type="STRING" id="7234.B4GJR6"/>
<gene>
    <name evidence="12" type="primary">Dper\GL25818</name>
    <name evidence="12" type="ORF">Dper_GL25818</name>
</gene>
<dbReference type="HOGENOM" id="CLU_565348_0_0_1"/>
<accession>B4GJR6</accession>
<dbReference type="InterPro" id="IPR006560">
    <property type="entry name" value="AWS_dom"/>
</dbReference>
<dbReference type="GO" id="GO:0005634">
    <property type="term" value="C:nucleus"/>
    <property type="evidence" value="ECO:0007669"/>
    <property type="project" value="UniProtKB-SubCell"/>
</dbReference>
<dbReference type="InterPro" id="IPR003616">
    <property type="entry name" value="Post-SET_dom"/>
</dbReference>
<feature type="region of interest" description="Disordered" evidence="8">
    <location>
        <begin position="30"/>
        <end position="60"/>
    </location>
</feature>
<dbReference type="InterPro" id="IPR046341">
    <property type="entry name" value="SET_dom_sf"/>
</dbReference>
<dbReference type="PANTHER" id="PTHR46711">
    <property type="entry name" value="HISTONE-LYSINE N-METHYLTRANSFERASE SETD2"/>
    <property type="match status" value="1"/>
</dbReference>
<feature type="domain" description="SET" evidence="9">
    <location>
        <begin position="171"/>
        <end position="288"/>
    </location>
</feature>
<reference evidence="12 13" key="1">
    <citation type="journal article" date="2007" name="Nature">
        <title>Evolution of genes and genomes on the Drosophila phylogeny.</title>
        <authorList>
            <consortium name="Drosophila 12 Genomes Consortium"/>
            <person name="Clark A.G."/>
            <person name="Eisen M.B."/>
            <person name="Smith D.R."/>
            <person name="Bergman C.M."/>
            <person name="Oliver B."/>
            <person name="Markow T.A."/>
            <person name="Kaufman T.C."/>
            <person name="Kellis M."/>
            <person name="Gelbart W."/>
            <person name="Iyer V.N."/>
            <person name="Pollard D.A."/>
            <person name="Sackton T.B."/>
            <person name="Larracuente A.M."/>
            <person name="Singh N.D."/>
            <person name="Abad J.P."/>
            <person name="Abt D.N."/>
            <person name="Adryan B."/>
            <person name="Aguade M."/>
            <person name="Akashi H."/>
            <person name="Anderson W.W."/>
            <person name="Aquadro C.F."/>
            <person name="Ardell D.H."/>
            <person name="Arguello R."/>
            <person name="Artieri C.G."/>
            <person name="Barbash D.A."/>
            <person name="Barker D."/>
            <person name="Barsanti P."/>
            <person name="Batterham P."/>
            <person name="Batzoglou S."/>
            <person name="Begun D."/>
            <person name="Bhutkar A."/>
            <person name="Blanco E."/>
            <person name="Bosak S.A."/>
            <person name="Bradley R.K."/>
            <person name="Brand A.D."/>
            <person name="Brent M.R."/>
            <person name="Brooks A.N."/>
            <person name="Brown R.H."/>
            <person name="Butlin R.K."/>
            <person name="Caggese C."/>
            <person name="Calvi B.R."/>
            <person name="Bernardo de Carvalho A."/>
            <person name="Caspi A."/>
            <person name="Castrezana S."/>
            <person name="Celniker S.E."/>
            <person name="Chang J.L."/>
            <person name="Chapple C."/>
            <person name="Chatterji S."/>
            <person name="Chinwalla A."/>
            <person name="Civetta A."/>
            <person name="Clifton S.W."/>
            <person name="Comeron J.M."/>
            <person name="Costello J.C."/>
            <person name="Coyne J.A."/>
            <person name="Daub J."/>
            <person name="David R.G."/>
            <person name="Delcher A.L."/>
            <person name="Delehaunty K."/>
            <person name="Do C.B."/>
            <person name="Ebling H."/>
            <person name="Edwards K."/>
            <person name="Eickbush T."/>
            <person name="Evans J.D."/>
            <person name="Filipski A."/>
            <person name="Findeiss S."/>
            <person name="Freyhult E."/>
            <person name="Fulton L."/>
            <person name="Fulton R."/>
            <person name="Garcia A.C."/>
            <person name="Gardiner A."/>
            <person name="Garfield D.A."/>
            <person name="Garvin B.E."/>
            <person name="Gibson G."/>
            <person name="Gilbert D."/>
            <person name="Gnerre S."/>
            <person name="Godfrey J."/>
            <person name="Good R."/>
            <person name="Gotea V."/>
            <person name="Gravely B."/>
            <person name="Greenberg A.J."/>
            <person name="Griffiths-Jones S."/>
            <person name="Gross S."/>
            <person name="Guigo R."/>
            <person name="Gustafson E.A."/>
            <person name="Haerty W."/>
            <person name="Hahn M.W."/>
            <person name="Halligan D.L."/>
            <person name="Halpern A.L."/>
            <person name="Halter G.M."/>
            <person name="Han M.V."/>
            <person name="Heger A."/>
            <person name="Hillier L."/>
            <person name="Hinrichs A.S."/>
            <person name="Holmes I."/>
            <person name="Hoskins R.A."/>
            <person name="Hubisz M.J."/>
            <person name="Hultmark D."/>
            <person name="Huntley M.A."/>
            <person name="Jaffe D.B."/>
            <person name="Jagadeeshan S."/>
            <person name="Jeck W.R."/>
            <person name="Johnson J."/>
            <person name="Jones C.D."/>
            <person name="Jordan W.C."/>
            <person name="Karpen G.H."/>
            <person name="Kataoka E."/>
            <person name="Keightley P.D."/>
            <person name="Kheradpour P."/>
            <person name="Kirkness E.F."/>
            <person name="Koerich L.B."/>
            <person name="Kristiansen K."/>
            <person name="Kudrna D."/>
            <person name="Kulathinal R.J."/>
            <person name="Kumar S."/>
            <person name="Kwok R."/>
            <person name="Lander E."/>
            <person name="Langley C.H."/>
            <person name="Lapoint R."/>
            <person name="Lazzaro B.P."/>
            <person name="Lee S.J."/>
            <person name="Levesque L."/>
            <person name="Li R."/>
            <person name="Lin C.F."/>
            <person name="Lin M.F."/>
            <person name="Lindblad-Toh K."/>
            <person name="Llopart A."/>
            <person name="Long M."/>
            <person name="Low L."/>
            <person name="Lozovsky E."/>
            <person name="Lu J."/>
            <person name="Luo M."/>
            <person name="Machado C.A."/>
            <person name="Makalowski W."/>
            <person name="Marzo M."/>
            <person name="Matsuda M."/>
            <person name="Matzkin L."/>
            <person name="McAllister B."/>
            <person name="McBride C.S."/>
            <person name="McKernan B."/>
            <person name="McKernan K."/>
            <person name="Mendez-Lago M."/>
            <person name="Minx P."/>
            <person name="Mollenhauer M.U."/>
            <person name="Montooth K."/>
            <person name="Mount S.M."/>
            <person name="Mu X."/>
            <person name="Myers E."/>
            <person name="Negre B."/>
            <person name="Newfeld S."/>
            <person name="Nielsen R."/>
            <person name="Noor M.A."/>
            <person name="O'Grady P."/>
            <person name="Pachter L."/>
            <person name="Papaceit M."/>
            <person name="Parisi M.J."/>
            <person name="Parisi M."/>
            <person name="Parts L."/>
            <person name="Pedersen J.S."/>
            <person name="Pesole G."/>
            <person name="Phillippy A.M."/>
            <person name="Ponting C.P."/>
            <person name="Pop M."/>
            <person name="Porcelli D."/>
            <person name="Powell J.R."/>
            <person name="Prohaska S."/>
            <person name="Pruitt K."/>
            <person name="Puig M."/>
            <person name="Quesneville H."/>
            <person name="Ram K.R."/>
            <person name="Rand D."/>
            <person name="Rasmussen M.D."/>
            <person name="Reed L.K."/>
            <person name="Reenan R."/>
            <person name="Reily A."/>
            <person name="Remington K.A."/>
            <person name="Rieger T.T."/>
            <person name="Ritchie M.G."/>
            <person name="Robin C."/>
            <person name="Rogers Y.H."/>
            <person name="Rohde C."/>
            <person name="Rozas J."/>
            <person name="Rubenfield M.J."/>
            <person name="Ruiz A."/>
            <person name="Russo S."/>
            <person name="Salzberg S.L."/>
            <person name="Sanchez-Gracia A."/>
            <person name="Saranga D.J."/>
            <person name="Sato H."/>
            <person name="Schaeffer S.W."/>
            <person name="Schatz M.C."/>
            <person name="Schlenke T."/>
            <person name="Schwartz R."/>
            <person name="Segarra C."/>
            <person name="Singh R.S."/>
            <person name="Sirot L."/>
            <person name="Sirota M."/>
            <person name="Sisneros N.B."/>
            <person name="Smith C.D."/>
            <person name="Smith T.F."/>
            <person name="Spieth J."/>
            <person name="Stage D.E."/>
            <person name="Stark A."/>
            <person name="Stephan W."/>
            <person name="Strausberg R.L."/>
            <person name="Strempel S."/>
            <person name="Sturgill D."/>
            <person name="Sutton G."/>
            <person name="Sutton G.G."/>
            <person name="Tao W."/>
            <person name="Teichmann S."/>
            <person name="Tobari Y.N."/>
            <person name="Tomimura Y."/>
            <person name="Tsolas J.M."/>
            <person name="Valente V.L."/>
            <person name="Venter E."/>
            <person name="Venter J.C."/>
            <person name="Vicario S."/>
            <person name="Vieira F.G."/>
            <person name="Vilella A.J."/>
            <person name="Villasante A."/>
            <person name="Walenz B."/>
            <person name="Wang J."/>
            <person name="Wasserman M."/>
            <person name="Watts T."/>
            <person name="Wilson D."/>
            <person name="Wilson R.K."/>
            <person name="Wing R.A."/>
            <person name="Wolfner M.F."/>
            <person name="Wong A."/>
            <person name="Wong G.K."/>
            <person name="Wu C.I."/>
            <person name="Wu G."/>
            <person name="Yamamoto D."/>
            <person name="Yang H.P."/>
            <person name="Yang S.P."/>
            <person name="Yorke J.A."/>
            <person name="Yoshida K."/>
            <person name="Zdobnov E."/>
            <person name="Zhang P."/>
            <person name="Zhang Y."/>
            <person name="Zimin A.V."/>
            <person name="Baldwin J."/>
            <person name="Abdouelleil A."/>
            <person name="Abdulkadir J."/>
            <person name="Abebe A."/>
            <person name="Abera B."/>
            <person name="Abreu J."/>
            <person name="Acer S.C."/>
            <person name="Aftuck L."/>
            <person name="Alexander A."/>
            <person name="An P."/>
            <person name="Anderson E."/>
            <person name="Anderson S."/>
            <person name="Arachi H."/>
            <person name="Azer M."/>
            <person name="Bachantsang P."/>
            <person name="Barry A."/>
            <person name="Bayul T."/>
            <person name="Berlin A."/>
            <person name="Bessette D."/>
            <person name="Bloom T."/>
            <person name="Blye J."/>
            <person name="Boguslavskiy L."/>
            <person name="Bonnet C."/>
            <person name="Boukhgalter B."/>
            <person name="Bourzgui I."/>
            <person name="Brown A."/>
            <person name="Cahill P."/>
            <person name="Channer S."/>
            <person name="Cheshatsang Y."/>
            <person name="Chuda L."/>
            <person name="Citroen M."/>
            <person name="Collymore A."/>
            <person name="Cooke P."/>
            <person name="Costello M."/>
            <person name="D'Aco K."/>
            <person name="Daza R."/>
            <person name="De Haan G."/>
            <person name="DeGray S."/>
            <person name="DeMaso C."/>
            <person name="Dhargay N."/>
            <person name="Dooley K."/>
            <person name="Dooley E."/>
            <person name="Doricent M."/>
            <person name="Dorje P."/>
            <person name="Dorjee K."/>
            <person name="Dupes A."/>
            <person name="Elong R."/>
            <person name="Falk J."/>
            <person name="Farina A."/>
            <person name="Faro S."/>
            <person name="Ferguson D."/>
            <person name="Fisher S."/>
            <person name="Foley C.D."/>
            <person name="Franke A."/>
            <person name="Friedrich D."/>
            <person name="Gadbois L."/>
            <person name="Gearin G."/>
            <person name="Gearin C.R."/>
            <person name="Giannoukos G."/>
            <person name="Goode T."/>
            <person name="Graham J."/>
            <person name="Grandbois E."/>
            <person name="Grewal S."/>
            <person name="Gyaltsen K."/>
            <person name="Hafez N."/>
            <person name="Hagos B."/>
            <person name="Hall J."/>
            <person name="Henson C."/>
            <person name="Hollinger A."/>
            <person name="Honan T."/>
            <person name="Huard M.D."/>
            <person name="Hughes L."/>
            <person name="Hurhula B."/>
            <person name="Husby M.E."/>
            <person name="Kamat A."/>
            <person name="Kanga B."/>
            <person name="Kashin S."/>
            <person name="Khazanovich D."/>
            <person name="Kisner P."/>
            <person name="Lance K."/>
            <person name="Lara M."/>
            <person name="Lee W."/>
            <person name="Lennon N."/>
            <person name="Letendre F."/>
            <person name="LeVine R."/>
            <person name="Lipovsky A."/>
            <person name="Liu X."/>
            <person name="Liu J."/>
            <person name="Liu S."/>
            <person name="Lokyitsang T."/>
            <person name="Lokyitsang Y."/>
            <person name="Lubonja R."/>
            <person name="Lui A."/>
            <person name="MacDonald P."/>
            <person name="Magnisalis V."/>
            <person name="Maru K."/>
            <person name="Matthews C."/>
            <person name="McCusker W."/>
            <person name="McDonough S."/>
            <person name="Mehta T."/>
            <person name="Meldrim J."/>
            <person name="Meneus L."/>
            <person name="Mihai O."/>
            <person name="Mihalev A."/>
            <person name="Mihova T."/>
            <person name="Mittelman R."/>
            <person name="Mlenga V."/>
            <person name="Montmayeur A."/>
            <person name="Mulrain L."/>
            <person name="Navidi A."/>
            <person name="Naylor J."/>
            <person name="Negash T."/>
            <person name="Nguyen T."/>
            <person name="Nguyen N."/>
            <person name="Nicol R."/>
            <person name="Norbu C."/>
            <person name="Norbu N."/>
            <person name="Novod N."/>
            <person name="O'Neill B."/>
            <person name="Osman S."/>
            <person name="Markiewicz E."/>
            <person name="Oyono O.L."/>
            <person name="Patti C."/>
            <person name="Phunkhang P."/>
            <person name="Pierre F."/>
            <person name="Priest M."/>
            <person name="Raghuraman S."/>
            <person name="Rege F."/>
            <person name="Reyes R."/>
            <person name="Rise C."/>
            <person name="Rogov P."/>
            <person name="Ross K."/>
            <person name="Ryan E."/>
            <person name="Settipalli S."/>
            <person name="Shea T."/>
            <person name="Sherpa N."/>
            <person name="Shi L."/>
            <person name="Shih D."/>
            <person name="Sparrow T."/>
            <person name="Spaulding J."/>
            <person name="Stalker J."/>
            <person name="Stange-Thomann N."/>
            <person name="Stavropoulos S."/>
            <person name="Stone C."/>
            <person name="Strader C."/>
            <person name="Tesfaye S."/>
            <person name="Thomson T."/>
            <person name="Thoulutsang Y."/>
            <person name="Thoulutsang D."/>
            <person name="Topham K."/>
            <person name="Topping I."/>
            <person name="Tsamla T."/>
            <person name="Vassiliev H."/>
            <person name="Vo A."/>
            <person name="Wangchuk T."/>
            <person name="Wangdi T."/>
            <person name="Weiand M."/>
            <person name="Wilkinson J."/>
            <person name="Wilson A."/>
            <person name="Yadav S."/>
            <person name="Young G."/>
            <person name="Yu Q."/>
            <person name="Zembek L."/>
            <person name="Zhong D."/>
            <person name="Zimmer A."/>
            <person name="Zwirko Z."/>
            <person name="Jaffe D.B."/>
            <person name="Alvarez P."/>
            <person name="Brockman W."/>
            <person name="Butler J."/>
            <person name="Chin C."/>
            <person name="Gnerre S."/>
            <person name="Grabherr M."/>
            <person name="Kleber M."/>
            <person name="Mauceli E."/>
            <person name="MacCallum I."/>
        </authorList>
    </citation>
    <scope>NUCLEOTIDE SEQUENCE [LARGE SCALE GENOMIC DNA]</scope>
    <source>
        <strain evidence="13">MSH-3 / Tucson 14011-0111.49</strain>
    </source>
</reference>
<dbReference type="Proteomes" id="UP000008744">
    <property type="component" value="Unassembled WGS sequence"/>
</dbReference>
<evidence type="ECO:0000313" key="13">
    <source>
        <dbReference type="Proteomes" id="UP000008744"/>
    </source>
</evidence>
<dbReference type="eggNOG" id="KOG4442">
    <property type="taxonomic scope" value="Eukaryota"/>
</dbReference>
<dbReference type="SMART" id="SM00317">
    <property type="entry name" value="SET"/>
    <property type="match status" value="1"/>
</dbReference>
<name>B4GJR6_DROPE</name>
<evidence type="ECO:0000256" key="2">
    <source>
        <dbReference type="ARBA" id="ARBA00004286"/>
    </source>
</evidence>
<evidence type="ECO:0000256" key="5">
    <source>
        <dbReference type="ARBA" id="ARBA00022679"/>
    </source>
</evidence>
<evidence type="ECO:0000256" key="8">
    <source>
        <dbReference type="SAM" id="MobiDB-lite"/>
    </source>
</evidence>
<keyword evidence="13" id="KW-1185">Reference proteome</keyword>
<sequence length="476" mass="53858">MRALSVYPGPCFSARPNQDDSPTAFNLLGYNEDGGGGGGVRRSHRIKQKTQRPKVSQGSVISFNPPSISMEDQMAMLANTEAINEQFLRSEGLFTFQLLRENQYRCSRQVSQENAEMECNCYLTGDEEAQSEEYLFCGSGCINRMLMIECGPLCSNGERCTNKRFQLNQCWPCRVFRTEKKGCGISAELAIPAGEFIMEYVGEVIDSAEFERRQHRYAEGRNRHYYFMALRGGAIIDATMGGNISRFMNHSCDPNAETQKWTVNGELRIGLFSVKSIMPGEEITFDYRYQPYDRIAQPCYCEAANCRGWLGYANPKRTKVGSTAFAGIRTRKLPIRTSGNNNICSITAQPKANNPTEGQPRAEIFRHPETGGTMQPHHGSLCKEQSPSSRVAQDEADKPPCPSHTTRRWASGSPELNDQDTTCVGYKMLVKAWKLCRHIGIVIRSLRWAFTSYRTKYRCATPPPSRRRRRRRISCR</sequence>
<comment type="subcellular location">
    <subcellularLocation>
        <location evidence="2">Chromosome</location>
    </subcellularLocation>
    <subcellularLocation>
        <location evidence="1">Nucleus</location>
    </subcellularLocation>
</comment>
<dbReference type="Pfam" id="PF17907">
    <property type="entry name" value="AWS"/>
    <property type="match status" value="1"/>
</dbReference>
<dbReference type="SMR" id="B4GJR6"/>
<keyword evidence="7" id="KW-0539">Nucleus</keyword>
<dbReference type="InterPro" id="IPR044437">
    <property type="entry name" value="SETD2/Set2_SET"/>
</dbReference>
<dbReference type="InterPro" id="IPR001214">
    <property type="entry name" value="SET_dom"/>
</dbReference>
<dbReference type="OrthoDB" id="308383at2759"/>
<dbReference type="InterPro" id="IPR042294">
    <property type="entry name" value="SETD2_animal"/>
</dbReference>
<dbReference type="SMART" id="SM00508">
    <property type="entry name" value="PostSET"/>
    <property type="match status" value="1"/>
</dbReference>
<keyword evidence="3" id="KW-0158">Chromosome</keyword>
<dbReference type="Gene3D" id="2.170.270.10">
    <property type="entry name" value="SET domain"/>
    <property type="match status" value="1"/>
</dbReference>